<accession>A0A936NEG0</accession>
<dbReference type="PANTHER" id="PTHR48073:SF5">
    <property type="entry name" value="O-SUCCINYLBENZOATE SYNTHASE"/>
    <property type="match status" value="1"/>
</dbReference>
<dbReference type="AlphaFoldDB" id="A0A936NEG0"/>
<dbReference type="InterPro" id="IPR029065">
    <property type="entry name" value="Enolase_C-like"/>
</dbReference>
<feature type="region of interest" description="Disordered" evidence="2">
    <location>
        <begin position="1"/>
        <end position="74"/>
    </location>
</feature>
<reference evidence="4 5" key="1">
    <citation type="submission" date="2020-10" db="EMBL/GenBank/DDBJ databases">
        <title>Connecting structure to function with the recovery of over 1000 high-quality activated sludge metagenome-assembled genomes encoding full-length rRNA genes using long-read sequencing.</title>
        <authorList>
            <person name="Singleton C.M."/>
            <person name="Petriglieri F."/>
            <person name="Kristensen J.M."/>
            <person name="Kirkegaard R.H."/>
            <person name="Michaelsen T.Y."/>
            <person name="Andersen M.H."/>
            <person name="Karst S.M."/>
            <person name="Dueholm M.S."/>
            <person name="Nielsen P.H."/>
            <person name="Albertsen M."/>
        </authorList>
    </citation>
    <scope>NUCLEOTIDE SEQUENCE [LARGE SCALE GENOMIC DNA]</scope>
    <source>
        <strain evidence="4">Lyne_18-Q3-R50-59_MAXAC.006</strain>
    </source>
</reference>
<evidence type="ECO:0000313" key="5">
    <source>
        <dbReference type="Proteomes" id="UP000727993"/>
    </source>
</evidence>
<dbReference type="InterPro" id="IPR036849">
    <property type="entry name" value="Enolase-like_C_sf"/>
</dbReference>
<dbReference type="Gene3D" id="3.20.20.120">
    <property type="entry name" value="Enolase-like C-terminal domain"/>
    <property type="match status" value="1"/>
</dbReference>
<feature type="domain" description="Enolase C-terminal" evidence="3">
    <location>
        <begin position="74"/>
        <end position="187"/>
    </location>
</feature>
<gene>
    <name evidence="4" type="ORF">IPN02_18790</name>
</gene>
<comment type="caution">
    <text evidence="4">The sequence shown here is derived from an EMBL/GenBank/DDBJ whole genome shotgun (WGS) entry which is preliminary data.</text>
</comment>
<dbReference type="GO" id="GO:0046872">
    <property type="term" value="F:metal ion binding"/>
    <property type="evidence" value="ECO:0007669"/>
    <property type="project" value="UniProtKB-KW"/>
</dbReference>
<evidence type="ECO:0000256" key="2">
    <source>
        <dbReference type="SAM" id="MobiDB-lite"/>
    </source>
</evidence>
<proteinExistence type="predicted"/>
<dbReference type="EMBL" id="JADJZA010000010">
    <property type="protein sequence ID" value="MBK9298833.1"/>
    <property type="molecule type" value="Genomic_DNA"/>
</dbReference>
<evidence type="ECO:0000256" key="1">
    <source>
        <dbReference type="ARBA" id="ARBA00022723"/>
    </source>
</evidence>
<dbReference type="PANTHER" id="PTHR48073">
    <property type="entry name" value="O-SUCCINYLBENZOATE SYNTHASE-RELATED"/>
    <property type="match status" value="1"/>
</dbReference>
<dbReference type="SUPFAM" id="SSF51604">
    <property type="entry name" value="Enolase C-terminal domain-like"/>
    <property type="match status" value="1"/>
</dbReference>
<protein>
    <recommendedName>
        <fullName evidence="3">Enolase C-terminal domain-containing protein</fullName>
    </recommendedName>
</protein>
<dbReference type="Pfam" id="PF13378">
    <property type="entry name" value="MR_MLE_C"/>
    <property type="match status" value="1"/>
</dbReference>
<evidence type="ECO:0000259" key="3">
    <source>
        <dbReference type="Pfam" id="PF13378"/>
    </source>
</evidence>
<feature type="compositionally biased region" description="Basic residues" evidence="2">
    <location>
        <begin position="35"/>
        <end position="45"/>
    </location>
</feature>
<name>A0A936NEG0_9ACTN</name>
<dbReference type="Proteomes" id="UP000727993">
    <property type="component" value="Unassembled WGS sequence"/>
</dbReference>
<sequence length="209" mass="22162">MGPGGIPASEDQDPTGPRPGPTWRRQRCAEVERRWRCRGGRRRQRVPIAATTRPPRRPDRPGPPRAGLAGTTLPTDDLVGHAQLAQRLDTPICLDESVTSLGVVETALALGLRPIMCVKAARLGGPTPARRLLDWCHDEGLDAYIGGMLSSGIGRAADRALAGLAAANRVGDIGGDDRYFTEDVTSTGCHRSGGAGADGRCRGCRRARG</sequence>
<evidence type="ECO:0000313" key="4">
    <source>
        <dbReference type="EMBL" id="MBK9298833.1"/>
    </source>
</evidence>
<keyword evidence="1" id="KW-0479">Metal-binding</keyword>
<organism evidence="4 5">
    <name type="scientific">Candidatus Neomicrothrix subdominans</name>
    <dbReference type="NCBI Taxonomy" id="2954438"/>
    <lineage>
        <taxon>Bacteria</taxon>
        <taxon>Bacillati</taxon>
        <taxon>Actinomycetota</taxon>
        <taxon>Acidimicrobiia</taxon>
        <taxon>Acidimicrobiales</taxon>
        <taxon>Microthrixaceae</taxon>
        <taxon>Candidatus Neomicrothrix</taxon>
    </lineage>
</organism>